<feature type="compositionally biased region" description="Polar residues" evidence="1">
    <location>
        <begin position="732"/>
        <end position="743"/>
    </location>
</feature>
<feature type="domain" description="Protein NPAT C-terminal" evidence="2">
    <location>
        <begin position="568"/>
        <end position="954"/>
    </location>
</feature>
<organism evidence="3 4">
    <name type="scientific">Neolamprologus brichardi</name>
    <name type="common">Fairy cichlid</name>
    <name type="synonym">Lamprologus brichardi</name>
    <dbReference type="NCBI Taxonomy" id="32507"/>
    <lineage>
        <taxon>Eukaryota</taxon>
        <taxon>Metazoa</taxon>
        <taxon>Chordata</taxon>
        <taxon>Craniata</taxon>
        <taxon>Vertebrata</taxon>
        <taxon>Euteleostomi</taxon>
        <taxon>Actinopterygii</taxon>
        <taxon>Neopterygii</taxon>
        <taxon>Teleostei</taxon>
        <taxon>Neoteleostei</taxon>
        <taxon>Acanthomorphata</taxon>
        <taxon>Ovalentaria</taxon>
        <taxon>Cichlomorphae</taxon>
        <taxon>Cichliformes</taxon>
        <taxon>Cichlidae</taxon>
        <taxon>African cichlids</taxon>
        <taxon>Pseudocrenilabrinae</taxon>
        <taxon>Lamprologini</taxon>
        <taxon>Neolamprologus</taxon>
    </lineage>
</organism>
<feature type="compositionally biased region" description="Basic and acidic residues" evidence="1">
    <location>
        <begin position="914"/>
        <end position="934"/>
    </location>
</feature>
<dbReference type="PANTHER" id="PTHR15087:SF14">
    <property type="entry name" value="PROTEIN NPAT"/>
    <property type="match status" value="1"/>
</dbReference>
<evidence type="ECO:0000313" key="4">
    <source>
        <dbReference type="Proteomes" id="UP000261580"/>
    </source>
</evidence>
<dbReference type="GeneTree" id="ENSGT00390000012388"/>
<dbReference type="InterPro" id="IPR031442">
    <property type="entry name" value="NPAT_C"/>
</dbReference>
<feature type="compositionally biased region" description="Low complexity" evidence="1">
    <location>
        <begin position="604"/>
        <end position="625"/>
    </location>
</feature>
<dbReference type="PANTHER" id="PTHR15087">
    <property type="entry name" value="PROTEIN NPAT"/>
    <property type="match status" value="1"/>
</dbReference>
<feature type="compositionally biased region" description="Polar residues" evidence="1">
    <location>
        <begin position="249"/>
        <end position="259"/>
    </location>
</feature>
<feature type="region of interest" description="Disordered" evidence="1">
    <location>
        <begin position="210"/>
        <end position="333"/>
    </location>
</feature>
<feature type="region of interest" description="Disordered" evidence="1">
    <location>
        <begin position="878"/>
        <end position="934"/>
    </location>
</feature>
<sequence length="954" mass="101389">MLLPSDVARLVLGYLQEEGLSATSQAFIHESPNLKEYAEHTTGDGTIPACVFSIFGKSLTTILNEYVAAKTKESCHEVPVMMTSLWKKLDFTLNQIKYKEKLLYCIRNDMLSVSSHSLQQLVIQNARDKILGDRSLQEKLAENINKILPMPQTSKGSSSTVETDQSIDEILGLQGEIHMSDDAIHDILEQTESDPAFQALFDLFDCSATHSDSPASDTTPMKTKPGQERKTRKSAPPTLLKKTVLGPSGRSSRIENSSARLIVSQGDPRGVSSAPTNSNRKEKDPLFTNTVSETPMDIDEPLNTPPPPPLDTAHASFTAASPASSSSSCALVAPPPAASVATTADLLTTSIPNTAATDSSNVMSLKIIISDNQDEGSSSDTALNQAISSISGDKIPTIYVSSPAKSVGCPETPKANMDEVAQAVSGLQSSEAFASPLSSKAGAVTASPLTGTSQAQQSYIIQLPLDATNPALQGASYFLVTEPPSTEAEGRQVVLPAGVSNGQSLPTNQYAVTTPTRSTSYSTGSALVLPSPVKPMMLPVSVVGPNPVGKVQMVSNQVRSCTEKNLGSQVVQPVSAGNTDQQDAEKGASHRRILCFDSSADVQPQTAKTTTTSTAMTATTSPSPSIQQTEKTNAELVVRIRPTILGGNKPKRRVETVRCLESQSASTSSADASKSDSALKSGSRKDKEESSRKESAEKVPLKPREGRTEKKTPSQEMPNVTANKENEMKGSMQDQQPSSSASRDLSPPAVTQPASQSQSKVTKTPSKTSSLAKQAAEMLQDIQGLKSPSNPVKGLGASSSDLPGTGSKQEAPADCPRTPRQKGKVKDVEGTPKHLMPPNTPDVPGCSPASEAGSESSINMAAHTLMILSRAAIARTGSPLKDSLRQDGIGEKSPTSSKNSKKRKQPISASSPPPKKESKRSPTKKKDRERKKIIDYFPEDLDVDKFLSSLHYDE</sequence>
<dbReference type="InterPro" id="IPR052850">
    <property type="entry name" value="NPAT_LisH"/>
</dbReference>
<dbReference type="GO" id="GO:0003712">
    <property type="term" value="F:transcription coregulator activity"/>
    <property type="evidence" value="ECO:0007669"/>
    <property type="project" value="TreeGrafter"/>
</dbReference>
<feature type="compositionally biased region" description="Polar residues" evidence="1">
    <location>
        <begin position="210"/>
        <end position="221"/>
    </location>
</feature>
<dbReference type="Pfam" id="PF15712">
    <property type="entry name" value="NPAT_C"/>
    <property type="match status" value="1"/>
</dbReference>
<reference evidence="3" key="1">
    <citation type="submission" date="2025-08" db="UniProtKB">
        <authorList>
            <consortium name="Ensembl"/>
        </authorList>
    </citation>
    <scope>IDENTIFICATION</scope>
</reference>
<dbReference type="SMART" id="SM00667">
    <property type="entry name" value="LisH"/>
    <property type="match status" value="1"/>
</dbReference>
<dbReference type="AlphaFoldDB" id="A0A3Q4G1Q1"/>
<dbReference type="OMA" id="ITIVYEM"/>
<feature type="region of interest" description="Disordered" evidence="1">
    <location>
        <begin position="647"/>
        <end position="857"/>
    </location>
</feature>
<dbReference type="Ensembl" id="ENSNBRT00000002158.1">
    <property type="protein sequence ID" value="ENSNBRP00000002076.1"/>
    <property type="gene ID" value="ENSNBRG00000001584.1"/>
</dbReference>
<evidence type="ECO:0000259" key="2">
    <source>
        <dbReference type="Pfam" id="PF15712"/>
    </source>
</evidence>
<evidence type="ECO:0000256" key="1">
    <source>
        <dbReference type="SAM" id="MobiDB-lite"/>
    </source>
</evidence>
<dbReference type="GO" id="GO:0005634">
    <property type="term" value="C:nucleus"/>
    <property type="evidence" value="ECO:0007669"/>
    <property type="project" value="TreeGrafter"/>
</dbReference>
<accession>A0A3Q4G1Q1</accession>
<feature type="region of interest" description="Disordered" evidence="1">
    <location>
        <begin position="596"/>
        <end position="633"/>
    </location>
</feature>
<feature type="compositionally biased region" description="Polar residues" evidence="1">
    <location>
        <begin position="714"/>
        <end position="723"/>
    </location>
</feature>
<feature type="compositionally biased region" description="Polar residues" evidence="1">
    <location>
        <begin position="797"/>
        <end position="808"/>
    </location>
</feature>
<feature type="compositionally biased region" description="Low complexity" evidence="1">
    <location>
        <begin position="662"/>
        <end position="681"/>
    </location>
</feature>
<evidence type="ECO:0000313" key="3">
    <source>
        <dbReference type="Ensembl" id="ENSNBRP00000002076.1"/>
    </source>
</evidence>
<reference evidence="3" key="2">
    <citation type="submission" date="2025-09" db="UniProtKB">
        <authorList>
            <consortium name="Ensembl"/>
        </authorList>
    </citation>
    <scope>IDENTIFICATION</scope>
</reference>
<feature type="compositionally biased region" description="Low complexity" evidence="1">
    <location>
        <begin position="312"/>
        <end position="333"/>
    </location>
</feature>
<proteinExistence type="predicted"/>
<dbReference type="Bgee" id="ENSNBRG00000001584">
    <property type="expression patterns" value="Expressed in testis and 4 other cell types or tissues"/>
</dbReference>
<dbReference type="PROSITE" id="PS50896">
    <property type="entry name" value="LISH"/>
    <property type="match status" value="1"/>
</dbReference>
<keyword evidence="4" id="KW-1185">Reference proteome</keyword>
<feature type="compositionally biased region" description="Low complexity" evidence="1">
    <location>
        <begin position="755"/>
        <end position="770"/>
    </location>
</feature>
<dbReference type="InterPro" id="IPR006594">
    <property type="entry name" value="LisH"/>
</dbReference>
<dbReference type="Proteomes" id="UP000261580">
    <property type="component" value="Unassembled WGS sequence"/>
</dbReference>
<name>A0A3Q4G1Q1_NEOBR</name>
<feature type="compositionally biased region" description="Basic and acidic residues" evidence="1">
    <location>
        <begin position="683"/>
        <end position="713"/>
    </location>
</feature>
<protein>
    <submittedName>
        <fullName evidence="3">Nuclear protein, ataxia-telangiectasia locus</fullName>
    </submittedName>
</protein>